<gene>
    <name evidence="1" type="ORF">METZ01_LOCUS496624</name>
</gene>
<feature type="non-terminal residue" evidence="1">
    <location>
        <position position="79"/>
    </location>
</feature>
<evidence type="ECO:0000313" key="1">
    <source>
        <dbReference type="EMBL" id="SVE43770.1"/>
    </source>
</evidence>
<reference evidence="1" key="1">
    <citation type="submission" date="2018-05" db="EMBL/GenBank/DDBJ databases">
        <authorList>
            <person name="Lanie J.A."/>
            <person name="Ng W.-L."/>
            <person name="Kazmierczak K.M."/>
            <person name="Andrzejewski T.M."/>
            <person name="Davidsen T.M."/>
            <person name="Wayne K.J."/>
            <person name="Tettelin H."/>
            <person name="Glass J.I."/>
            <person name="Rusch D."/>
            <person name="Podicherti R."/>
            <person name="Tsui H.-C.T."/>
            <person name="Winkler M.E."/>
        </authorList>
    </citation>
    <scope>NUCLEOTIDE SEQUENCE</scope>
</reference>
<dbReference type="EMBL" id="UINC01217253">
    <property type="protein sequence ID" value="SVE43770.1"/>
    <property type="molecule type" value="Genomic_DNA"/>
</dbReference>
<dbReference type="Gene3D" id="3.40.50.1100">
    <property type="match status" value="1"/>
</dbReference>
<accession>A0A383DHH0</accession>
<proteinExistence type="predicted"/>
<feature type="non-terminal residue" evidence="1">
    <location>
        <position position="1"/>
    </location>
</feature>
<dbReference type="InterPro" id="IPR036052">
    <property type="entry name" value="TrpB-like_PALP_sf"/>
</dbReference>
<protein>
    <submittedName>
        <fullName evidence="1">Uncharacterized protein</fullName>
    </submittedName>
</protein>
<dbReference type="SUPFAM" id="SSF53686">
    <property type="entry name" value="Tryptophan synthase beta subunit-like PLP-dependent enzymes"/>
    <property type="match status" value="1"/>
</dbReference>
<dbReference type="AlphaFoldDB" id="A0A383DHH0"/>
<sequence>VAVPDGKTRGKLLVLGSCAEPGDIIPMTNYVGPGYSILTDEARKANGVSRSLEGILLDPIYTSKAMAGLIDHARKSLVP</sequence>
<organism evidence="1">
    <name type="scientific">marine metagenome</name>
    <dbReference type="NCBI Taxonomy" id="408172"/>
    <lineage>
        <taxon>unclassified sequences</taxon>
        <taxon>metagenomes</taxon>
        <taxon>ecological metagenomes</taxon>
    </lineage>
</organism>
<name>A0A383DHH0_9ZZZZ</name>